<evidence type="ECO:0000313" key="1">
    <source>
        <dbReference type="EMBL" id="EKX47975.1"/>
    </source>
</evidence>
<dbReference type="RefSeq" id="XP_005834955.1">
    <property type="nucleotide sequence ID" value="XM_005834898.1"/>
</dbReference>
<evidence type="ECO:0000313" key="3">
    <source>
        <dbReference type="Proteomes" id="UP000011087"/>
    </source>
</evidence>
<dbReference type="EnsemblProtists" id="EKX47975">
    <property type="protein sequence ID" value="EKX47975"/>
    <property type="gene ID" value="GUITHDRAFT_151899"/>
</dbReference>
<accession>L1JIQ5</accession>
<name>L1JIQ5_GUITC</name>
<sequence>MKGTSQLLESYNLIYTLSGSKKSSNKRPLKQDYISQGVDVELASSSYCSKRIPYFIDEQLNPLGVGRCTTDCDCCGFRNCSEFGVCLGSADLQLNPDCLNVSHPPRTFPELPTYSAEHRLPPLPDKSVGPDPSYLQRLGGILDTAGYGVLSNEKDVTSPQ</sequence>
<dbReference type="EMBL" id="JH992987">
    <property type="protein sequence ID" value="EKX47975.1"/>
    <property type="molecule type" value="Genomic_DNA"/>
</dbReference>
<keyword evidence="3" id="KW-1185">Reference proteome</keyword>
<proteinExistence type="predicted"/>
<evidence type="ECO:0000313" key="2">
    <source>
        <dbReference type="EnsemblProtists" id="EKX47975"/>
    </source>
</evidence>
<dbReference type="GeneID" id="17304862"/>
<dbReference type="HOGENOM" id="CLU_1655507_0_0_1"/>
<reference evidence="3" key="2">
    <citation type="submission" date="2012-11" db="EMBL/GenBank/DDBJ databases">
        <authorList>
            <person name="Kuo A."/>
            <person name="Curtis B.A."/>
            <person name="Tanifuji G."/>
            <person name="Burki F."/>
            <person name="Gruber A."/>
            <person name="Irimia M."/>
            <person name="Maruyama S."/>
            <person name="Arias M.C."/>
            <person name="Ball S.G."/>
            <person name="Gile G.H."/>
            <person name="Hirakawa Y."/>
            <person name="Hopkins J.F."/>
            <person name="Rensing S.A."/>
            <person name="Schmutz J."/>
            <person name="Symeonidi A."/>
            <person name="Elias M."/>
            <person name="Eveleigh R.J."/>
            <person name="Herman E.K."/>
            <person name="Klute M.J."/>
            <person name="Nakayama T."/>
            <person name="Obornik M."/>
            <person name="Reyes-Prieto A."/>
            <person name="Armbrust E.V."/>
            <person name="Aves S.J."/>
            <person name="Beiko R.G."/>
            <person name="Coutinho P."/>
            <person name="Dacks J.B."/>
            <person name="Durnford D.G."/>
            <person name="Fast N.M."/>
            <person name="Green B.R."/>
            <person name="Grisdale C."/>
            <person name="Hempe F."/>
            <person name="Henrissat B."/>
            <person name="Hoppner M.P."/>
            <person name="Ishida K.-I."/>
            <person name="Kim E."/>
            <person name="Koreny L."/>
            <person name="Kroth P.G."/>
            <person name="Liu Y."/>
            <person name="Malik S.-B."/>
            <person name="Maier U.G."/>
            <person name="McRose D."/>
            <person name="Mock T."/>
            <person name="Neilson J.A."/>
            <person name="Onodera N.T."/>
            <person name="Poole A.M."/>
            <person name="Pritham E.J."/>
            <person name="Richards T.A."/>
            <person name="Rocap G."/>
            <person name="Roy S.W."/>
            <person name="Sarai C."/>
            <person name="Schaack S."/>
            <person name="Shirato S."/>
            <person name="Slamovits C.H."/>
            <person name="Spencer D.F."/>
            <person name="Suzuki S."/>
            <person name="Worden A.Z."/>
            <person name="Zauner S."/>
            <person name="Barry K."/>
            <person name="Bell C."/>
            <person name="Bharti A.K."/>
            <person name="Crow J.A."/>
            <person name="Grimwood J."/>
            <person name="Kramer R."/>
            <person name="Lindquist E."/>
            <person name="Lucas S."/>
            <person name="Salamov A."/>
            <person name="McFadden G.I."/>
            <person name="Lane C.E."/>
            <person name="Keeling P.J."/>
            <person name="Gray M.W."/>
            <person name="Grigoriev I.V."/>
            <person name="Archibald J.M."/>
        </authorList>
    </citation>
    <scope>NUCLEOTIDE SEQUENCE</scope>
    <source>
        <strain evidence="3">CCMP2712</strain>
    </source>
</reference>
<dbReference type="KEGG" id="gtt:GUITHDRAFT_151899"/>
<dbReference type="Proteomes" id="UP000011087">
    <property type="component" value="Unassembled WGS sequence"/>
</dbReference>
<dbReference type="PaxDb" id="55529-EKX47975"/>
<reference evidence="2" key="3">
    <citation type="submission" date="2015-06" db="UniProtKB">
        <authorList>
            <consortium name="EnsemblProtists"/>
        </authorList>
    </citation>
    <scope>IDENTIFICATION</scope>
</reference>
<protein>
    <submittedName>
        <fullName evidence="1 2">Uncharacterized protein</fullName>
    </submittedName>
</protein>
<dbReference type="AlphaFoldDB" id="L1JIQ5"/>
<gene>
    <name evidence="1" type="ORF">GUITHDRAFT_151899</name>
</gene>
<reference evidence="1 3" key="1">
    <citation type="journal article" date="2012" name="Nature">
        <title>Algal genomes reveal evolutionary mosaicism and the fate of nucleomorphs.</title>
        <authorList>
            <consortium name="DOE Joint Genome Institute"/>
            <person name="Curtis B.A."/>
            <person name="Tanifuji G."/>
            <person name="Burki F."/>
            <person name="Gruber A."/>
            <person name="Irimia M."/>
            <person name="Maruyama S."/>
            <person name="Arias M.C."/>
            <person name="Ball S.G."/>
            <person name="Gile G.H."/>
            <person name="Hirakawa Y."/>
            <person name="Hopkins J.F."/>
            <person name="Kuo A."/>
            <person name="Rensing S.A."/>
            <person name="Schmutz J."/>
            <person name="Symeonidi A."/>
            <person name="Elias M."/>
            <person name="Eveleigh R.J."/>
            <person name="Herman E.K."/>
            <person name="Klute M.J."/>
            <person name="Nakayama T."/>
            <person name="Obornik M."/>
            <person name="Reyes-Prieto A."/>
            <person name="Armbrust E.V."/>
            <person name="Aves S.J."/>
            <person name="Beiko R.G."/>
            <person name="Coutinho P."/>
            <person name="Dacks J.B."/>
            <person name="Durnford D.G."/>
            <person name="Fast N.M."/>
            <person name="Green B.R."/>
            <person name="Grisdale C.J."/>
            <person name="Hempel F."/>
            <person name="Henrissat B."/>
            <person name="Hoppner M.P."/>
            <person name="Ishida K."/>
            <person name="Kim E."/>
            <person name="Koreny L."/>
            <person name="Kroth P.G."/>
            <person name="Liu Y."/>
            <person name="Malik S.B."/>
            <person name="Maier U.G."/>
            <person name="McRose D."/>
            <person name="Mock T."/>
            <person name="Neilson J.A."/>
            <person name="Onodera N.T."/>
            <person name="Poole A.M."/>
            <person name="Pritham E.J."/>
            <person name="Richards T.A."/>
            <person name="Rocap G."/>
            <person name="Roy S.W."/>
            <person name="Sarai C."/>
            <person name="Schaack S."/>
            <person name="Shirato S."/>
            <person name="Slamovits C.H."/>
            <person name="Spencer D.F."/>
            <person name="Suzuki S."/>
            <person name="Worden A.Z."/>
            <person name="Zauner S."/>
            <person name="Barry K."/>
            <person name="Bell C."/>
            <person name="Bharti A.K."/>
            <person name="Crow J.A."/>
            <person name="Grimwood J."/>
            <person name="Kramer R."/>
            <person name="Lindquist E."/>
            <person name="Lucas S."/>
            <person name="Salamov A."/>
            <person name="McFadden G.I."/>
            <person name="Lane C.E."/>
            <person name="Keeling P.J."/>
            <person name="Gray M.W."/>
            <person name="Grigoriev I.V."/>
            <person name="Archibald J.M."/>
        </authorList>
    </citation>
    <scope>NUCLEOTIDE SEQUENCE</scope>
    <source>
        <strain evidence="1 3">CCMP2712</strain>
    </source>
</reference>
<organism evidence="1">
    <name type="scientific">Guillardia theta (strain CCMP2712)</name>
    <name type="common">Cryptophyte</name>
    <dbReference type="NCBI Taxonomy" id="905079"/>
    <lineage>
        <taxon>Eukaryota</taxon>
        <taxon>Cryptophyceae</taxon>
        <taxon>Pyrenomonadales</taxon>
        <taxon>Geminigeraceae</taxon>
        <taxon>Guillardia</taxon>
    </lineage>
</organism>